<dbReference type="AlphaFoldDB" id="A0ABC8SJK9"/>
<dbReference type="InterPro" id="IPR051850">
    <property type="entry name" value="Polysacch_Lyase_4"/>
</dbReference>
<dbReference type="InterPro" id="IPR029413">
    <property type="entry name" value="RG-lyase_II"/>
</dbReference>
<dbReference type="InterPro" id="IPR008979">
    <property type="entry name" value="Galactose-bd-like_sf"/>
</dbReference>
<evidence type="ECO:0000259" key="3">
    <source>
        <dbReference type="Pfam" id="PF14686"/>
    </source>
</evidence>
<dbReference type="Gene3D" id="2.60.120.260">
    <property type="entry name" value="Galactose-binding domain-like"/>
    <property type="match status" value="1"/>
</dbReference>
<comment type="caution">
    <text evidence="4">The sequence shown here is derived from an EMBL/GenBank/DDBJ whole genome shotgun (WGS) entry which is preliminary data.</text>
</comment>
<evidence type="ECO:0000313" key="5">
    <source>
        <dbReference type="Proteomes" id="UP001642360"/>
    </source>
</evidence>
<accession>A0ABC8SJK9</accession>
<evidence type="ECO:0008006" key="6">
    <source>
        <dbReference type="Google" id="ProtNLM"/>
    </source>
</evidence>
<dbReference type="EMBL" id="CAUOFW020002780">
    <property type="protein sequence ID" value="CAK9156015.1"/>
    <property type="molecule type" value="Genomic_DNA"/>
</dbReference>
<dbReference type="SUPFAM" id="SSF49785">
    <property type="entry name" value="Galactose-binding domain-like"/>
    <property type="match status" value="1"/>
</dbReference>
<name>A0ABC8SJK9_9AQUA</name>
<proteinExistence type="predicted"/>
<dbReference type="PANTHER" id="PTHR32018:SF6">
    <property type="entry name" value="RHAMNOGALACTURONAN ENDOLYASE"/>
    <property type="match status" value="1"/>
</dbReference>
<evidence type="ECO:0000259" key="2">
    <source>
        <dbReference type="Pfam" id="PF14683"/>
    </source>
</evidence>
<dbReference type="FunFam" id="2.60.40.1120:FF:000033">
    <property type="entry name" value="Rhamnogalacturonate lyase B"/>
    <property type="match status" value="1"/>
</dbReference>
<dbReference type="Proteomes" id="UP001642360">
    <property type="component" value="Unassembled WGS sequence"/>
</dbReference>
<reference evidence="4 5" key="1">
    <citation type="submission" date="2024-02" db="EMBL/GenBank/DDBJ databases">
        <authorList>
            <person name="Vignale AGUSTIN F."/>
            <person name="Sosa J E."/>
            <person name="Modenutti C."/>
        </authorList>
    </citation>
    <scope>NUCLEOTIDE SEQUENCE [LARGE SCALE GENOMIC DNA]</scope>
</reference>
<dbReference type="InterPro" id="IPR013784">
    <property type="entry name" value="Carb-bd-like_fold"/>
</dbReference>
<feature type="domain" description="Rhamnogalacturonan lyase" evidence="3">
    <location>
        <begin position="61"/>
        <end position="134"/>
    </location>
</feature>
<keyword evidence="5" id="KW-1185">Reference proteome</keyword>
<sequence>MRDDDRQALWQDAKEQMLVETQSWPYNFPLSKDFPHADQRGTVSGRLMVQDKYVSREFIPARSAYVGLAPPGELGSWQRDTQGYQFWNQTDDEGNFLIRGVRAGNYNLYAWVDGVIGDYKYETDMQITPGSEIRLGDLVYHPPRNGPTLWEIGIPDRSAAEFFVPEPDPKLKTRLSHSNSDKFRQYGLWTRYTDLYPYQDLVYTIGSSNYQTDWFFAHVARRANDTYEPTTWQIIFDLGNIDYTANYTLRIALASANGAHVKVWMNRDPNTTRRLFSTNLIGRENSIARHGIHGLYWLYSVDIPASHLQSGRNTMFLQMSSMPSPFNGVMYDYLRLEGPPGRS</sequence>
<dbReference type="PANTHER" id="PTHR32018">
    <property type="entry name" value="RHAMNOGALACTURONATE LYASE FAMILY PROTEIN"/>
    <property type="match status" value="1"/>
</dbReference>
<dbReference type="InterPro" id="IPR029411">
    <property type="entry name" value="RG-lyase_III"/>
</dbReference>
<organism evidence="4 5">
    <name type="scientific">Ilex paraguariensis</name>
    <name type="common">yerba mate</name>
    <dbReference type="NCBI Taxonomy" id="185542"/>
    <lineage>
        <taxon>Eukaryota</taxon>
        <taxon>Viridiplantae</taxon>
        <taxon>Streptophyta</taxon>
        <taxon>Embryophyta</taxon>
        <taxon>Tracheophyta</taxon>
        <taxon>Spermatophyta</taxon>
        <taxon>Magnoliopsida</taxon>
        <taxon>eudicotyledons</taxon>
        <taxon>Gunneridae</taxon>
        <taxon>Pentapetalae</taxon>
        <taxon>asterids</taxon>
        <taxon>campanulids</taxon>
        <taxon>Aquifoliales</taxon>
        <taxon>Aquifoliaceae</taxon>
        <taxon>Ilex</taxon>
    </lineage>
</organism>
<evidence type="ECO:0000313" key="4">
    <source>
        <dbReference type="EMBL" id="CAK9156015.1"/>
    </source>
</evidence>
<keyword evidence="1" id="KW-0732">Signal</keyword>
<feature type="domain" description="Rhamnogalacturonan lyase" evidence="2">
    <location>
        <begin position="148"/>
        <end position="336"/>
    </location>
</feature>
<evidence type="ECO:0000256" key="1">
    <source>
        <dbReference type="ARBA" id="ARBA00022729"/>
    </source>
</evidence>
<dbReference type="CDD" id="cd10316">
    <property type="entry name" value="RGL4_M"/>
    <property type="match status" value="1"/>
</dbReference>
<dbReference type="CDD" id="cd10317">
    <property type="entry name" value="RGL4_C"/>
    <property type="match status" value="1"/>
</dbReference>
<gene>
    <name evidence="4" type="ORF">ILEXP_LOCUS24429</name>
</gene>
<dbReference type="Pfam" id="PF14683">
    <property type="entry name" value="CBM-like"/>
    <property type="match status" value="1"/>
</dbReference>
<dbReference type="Pfam" id="PF14686">
    <property type="entry name" value="fn3_3"/>
    <property type="match status" value="1"/>
</dbReference>
<dbReference type="Gene3D" id="2.60.40.1120">
    <property type="entry name" value="Carboxypeptidase-like, regulatory domain"/>
    <property type="match status" value="1"/>
</dbReference>
<dbReference type="SUPFAM" id="SSF49452">
    <property type="entry name" value="Starch-binding domain-like"/>
    <property type="match status" value="1"/>
</dbReference>
<protein>
    <recommendedName>
        <fullName evidence="6">Rhamnogalacturonan endolyase</fullName>
    </recommendedName>
</protein>